<evidence type="ECO:0000256" key="7">
    <source>
        <dbReference type="SAM" id="SignalP"/>
    </source>
</evidence>
<dbReference type="PROSITE" id="PS50853">
    <property type="entry name" value="FN3"/>
    <property type="match status" value="1"/>
</dbReference>
<feature type="domain" description="Ig-like" evidence="8">
    <location>
        <begin position="155"/>
        <end position="253"/>
    </location>
</feature>
<dbReference type="SMART" id="SM00409">
    <property type="entry name" value="IG"/>
    <property type="match status" value="4"/>
</dbReference>
<dbReference type="InterPro" id="IPR036179">
    <property type="entry name" value="Ig-like_dom_sf"/>
</dbReference>
<dbReference type="InterPro" id="IPR036116">
    <property type="entry name" value="FN3_sf"/>
</dbReference>
<organism evidence="10 12">
    <name type="scientific">Limulus polyphemus</name>
    <name type="common">Atlantic horseshoe crab</name>
    <dbReference type="NCBI Taxonomy" id="6850"/>
    <lineage>
        <taxon>Eukaryota</taxon>
        <taxon>Metazoa</taxon>
        <taxon>Ecdysozoa</taxon>
        <taxon>Arthropoda</taxon>
        <taxon>Chelicerata</taxon>
        <taxon>Merostomata</taxon>
        <taxon>Xiphosura</taxon>
        <taxon>Limulidae</taxon>
        <taxon>Limulus</taxon>
    </lineage>
</organism>
<name>A0ABM1T728_LIMPO</name>
<keyword evidence="5" id="KW-1015">Disulfide bond</keyword>
<dbReference type="InterPro" id="IPR013783">
    <property type="entry name" value="Ig-like_fold"/>
</dbReference>
<dbReference type="InterPro" id="IPR013106">
    <property type="entry name" value="Ig_V-set"/>
</dbReference>
<evidence type="ECO:0000313" key="12">
    <source>
        <dbReference type="RefSeq" id="XP_022251684.1"/>
    </source>
</evidence>
<dbReference type="InterPro" id="IPR013162">
    <property type="entry name" value="CD80_C2-set"/>
</dbReference>
<protein>
    <submittedName>
        <fullName evidence="11 12">Nephrin-like</fullName>
    </submittedName>
</protein>
<keyword evidence="2 6" id="KW-0812">Transmembrane</keyword>
<dbReference type="Proteomes" id="UP000694941">
    <property type="component" value="Unplaced"/>
</dbReference>
<dbReference type="Pfam" id="PF07686">
    <property type="entry name" value="V-set"/>
    <property type="match status" value="1"/>
</dbReference>
<dbReference type="PROSITE" id="PS50835">
    <property type="entry name" value="IG_LIKE"/>
    <property type="match status" value="5"/>
</dbReference>
<keyword evidence="7" id="KW-0732">Signal</keyword>
<evidence type="ECO:0000259" key="8">
    <source>
        <dbReference type="PROSITE" id="PS50835"/>
    </source>
</evidence>
<evidence type="ECO:0000256" key="6">
    <source>
        <dbReference type="SAM" id="Phobius"/>
    </source>
</evidence>
<comment type="subcellular location">
    <subcellularLocation>
        <location evidence="1">Membrane</location>
        <topology evidence="1">Single-pass membrane protein</topology>
    </subcellularLocation>
</comment>
<feature type="domain" description="Fibronectin type-III" evidence="9">
    <location>
        <begin position="547"/>
        <end position="643"/>
    </location>
</feature>
<dbReference type="SUPFAM" id="SSF48726">
    <property type="entry name" value="Immunoglobulin"/>
    <property type="match status" value="5"/>
</dbReference>
<dbReference type="RefSeq" id="XP_022251679.1">
    <property type="nucleotide sequence ID" value="XM_022395971.1"/>
</dbReference>
<dbReference type="InterPro" id="IPR007110">
    <property type="entry name" value="Ig-like_dom"/>
</dbReference>
<feature type="chain" id="PRO_5045023230" evidence="7">
    <location>
        <begin position="27"/>
        <end position="837"/>
    </location>
</feature>
<dbReference type="GeneID" id="106467241"/>
<dbReference type="SUPFAM" id="SSF49265">
    <property type="entry name" value="Fibronectin type III"/>
    <property type="match status" value="1"/>
</dbReference>
<keyword evidence="3 6" id="KW-1133">Transmembrane helix</keyword>
<evidence type="ECO:0000259" key="9">
    <source>
        <dbReference type="PROSITE" id="PS50853"/>
    </source>
</evidence>
<evidence type="ECO:0000256" key="5">
    <source>
        <dbReference type="ARBA" id="ARBA00023157"/>
    </source>
</evidence>
<accession>A0ABM1T728</accession>
<evidence type="ECO:0000313" key="10">
    <source>
        <dbReference type="Proteomes" id="UP000694941"/>
    </source>
</evidence>
<dbReference type="InterPro" id="IPR003599">
    <property type="entry name" value="Ig_sub"/>
</dbReference>
<feature type="transmembrane region" description="Helical" evidence="6">
    <location>
        <begin position="655"/>
        <end position="681"/>
    </location>
</feature>
<evidence type="ECO:0000256" key="1">
    <source>
        <dbReference type="ARBA" id="ARBA00004167"/>
    </source>
</evidence>
<feature type="domain" description="Ig-like" evidence="8">
    <location>
        <begin position="260"/>
        <end position="347"/>
    </location>
</feature>
<keyword evidence="4 6" id="KW-0472">Membrane</keyword>
<dbReference type="Pfam" id="PF08205">
    <property type="entry name" value="C2-set_2"/>
    <property type="match status" value="1"/>
</dbReference>
<evidence type="ECO:0000256" key="3">
    <source>
        <dbReference type="ARBA" id="ARBA00022989"/>
    </source>
</evidence>
<feature type="domain" description="Ig-like" evidence="8">
    <location>
        <begin position="39"/>
        <end position="144"/>
    </location>
</feature>
<feature type="domain" description="Ig-like" evidence="8">
    <location>
        <begin position="453"/>
        <end position="541"/>
    </location>
</feature>
<dbReference type="RefSeq" id="XP_022251684.1">
    <property type="nucleotide sequence ID" value="XM_022395976.1"/>
</dbReference>
<keyword evidence="10" id="KW-1185">Reference proteome</keyword>
<proteinExistence type="predicted"/>
<dbReference type="PANTHER" id="PTHR23278">
    <property type="entry name" value="SIDESTEP PROTEIN"/>
    <property type="match status" value="1"/>
</dbReference>
<evidence type="ECO:0000313" key="11">
    <source>
        <dbReference type="RefSeq" id="XP_022251679.1"/>
    </source>
</evidence>
<dbReference type="InterPro" id="IPR003961">
    <property type="entry name" value="FN3_dom"/>
</dbReference>
<sequence length="837" mass="93348">MVLSRNFKSFLGGVLCLSLLWSHTASIWLKQKPANNEQPFASIVYTAVEQGRVALPCDISPPAVNDSAALVLWYKNESTQPVYMLDARRGVLKEAHQWSSPQLQFRAHFHMINRPAFLQIDPVRKGDAGTYRCRVDYRRGRSINTVIKLQVVEPPSKVLILDERNTTLSGLVGPYSEGQPLKLTCISYGGKPRPAVSWWKGNNLLDNNYSFLPHKMVENVLYIPALWRYDLLMNLTCKSSNNNVTVPLSSTVTLDLYLKPEIVEIEPFKIPVAVETEVEFQCVATGARPTALITWWLGNQKLQSSTNTQNNKSHSSSLLTYTPSMEDDRKYFMCNAENPKIPGSSINTGWFLMVNYPPELFLQLDKQGDVREGEEVKFECKVQASPLVKDVTWEFDRKEFSLSPAAAASTTYNRTLVIHEASRAHRGRYRCSASNPEGLGFSNEIYMTVKYAPTCRDQRRSYGVAIGETVRVSCTLDADPQDIAFRWRLTTSAKRFEDIDYISNQSQSFAIYVPKTRNDYGTMECWGANSAGVQKASCSFNIVPAGPPESVKNCSVLNQTEQTIFVQCLQGYDGGLPQSFTIEAYSLENGNMLANITISTEPQFSVSQLPVNTAIRFLVLASNARGRSPPAVLTAHTLRSPEKLTVRGNGGNKAVLAPVLAALIIVAIVLVVAPITGIIAFRIQKQNKRQVSRQRENDCDMSDVVCDKRGDVASGHSDKGPDIIPDQMFREGLVDCEEQCLQLLTSTKNSHRDIFREESVVSGDRKINVTGSLNEFGQPRNNRELMKEDDSSGFQSTLYAKRHQVSVEGSWKSTDQKSQAGSSEEMLIARNIHESAV</sequence>
<gene>
    <name evidence="11 12" type="primary">LOC106467241</name>
</gene>
<feature type="signal peptide" evidence="7">
    <location>
        <begin position="1"/>
        <end position="26"/>
    </location>
</feature>
<dbReference type="Gene3D" id="2.60.40.10">
    <property type="entry name" value="Immunoglobulins"/>
    <property type="match status" value="6"/>
</dbReference>
<feature type="domain" description="Ig-like" evidence="8">
    <location>
        <begin position="358"/>
        <end position="448"/>
    </location>
</feature>
<reference evidence="11 12" key="1">
    <citation type="submission" date="2025-05" db="UniProtKB">
        <authorList>
            <consortium name="RefSeq"/>
        </authorList>
    </citation>
    <scope>IDENTIFICATION</scope>
    <source>
        <tissue evidence="11 12">Muscle</tissue>
    </source>
</reference>
<dbReference type="SMART" id="SM00408">
    <property type="entry name" value="IGc2"/>
    <property type="match status" value="4"/>
</dbReference>
<dbReference type="InterPro" id="IPR003598">
    <property type="entry name" value="Ig_sub2"/>
</dbReference>
<evidence type="ECO:0000256" key="2">
    <source>
        <dbReference type="ARBA" id="ARBA00022692"/>
    </source>
</evidence>
<dbReference type="Pfam" id="PF13927">
    <property type="entry name" value="Ig_3"/>
    <property type="match status" value="1"/>
</dbReference>
<evidence type="ECO:0000256" key="4">
    <source>
        <dbReference type="ARBA" id="ARBA00023136"/>
    </source>
</evidence>
<dbReference type="PANTHER" id="PTHR23278:SF19">
    <property type="entry name" value="OBSCURIN"/>
    <property type="match status" value="1"/>
</dbReference>